<evidence type="ECO:0000256" key="4">
    <source>
        <dbReference type="ARBA" id="ARBA00022989"/>
    </source>
</evidence>
<proteinExistence type="inferred from homology"/>
<sequence>MNDVLFWIIFNGFVLLLLGLDLFVFHRKEHEVKIKEALLWSLFWILLSLGFNALIYYWQGPGPALEFLTGYLIEKSLSVDNLFVFIMIFSYFKVPLKFQHKILFWGIIGALVLRGIFILVGVALIAKFHFIIYILGAFLIFTGIKMLFSHGAEELHPEDNPLVRWVSKHMRVTKTPDGGKFFTKHNGKLYATPLFLVLIMVESTDVVFAADSIPAILAISKDPFIVYTSNVFALLGLRALYFALAGIMQLFHYLHYGLSAILVFIGAKLLLSDIVEIDMRYALLVVGAILTISVVASLLFPKPKDELPQPPVQE</sequence>
<comment type="similarity">
    <text evidence="2">Belongs to the TerC family.</text>
</comment>
<evidence type="ECO:0000256" key="6">
    <source>
        <dbReference type="SAM" id="Phobius"/>
    </source>
</evidence>
<dbReference type="NCBIfam" id="TIGR03718">
    <property type="entry name" value="R_switched_Alx"/>
    <property type="match status" value="1"/>
</dbReference>
<keyword evidence="3 6" id="KW-0812">Transmembrane</keyword>
<dbReference type="InterPro" id="IPR005496">
    <property type="entry name" value="Integral_membrane_TerC"/>
</dbReference>
<keyword evidence="8" id="KW-1185">Reference proteome</keyword>
<protein>
    <submittedName>
        <fullName evidence="7">TerC family protein</fullName>
    </submittedName>
</protein>
<keyword evidence="5 6" id="KW-0472">Membrane</keyword>
<evidence type="ECO:0000313" key="8">
    <source>
        <dbReference type="Proteomes" id="UP001597641"/>
    </source>
</evidence>
<evidence type="ECO:0000256" key="2">
    <source>
        <dbReference type="ARBA" id="ARBA00007511"/>
    </source>
</evidence>
<name>A0ABW6BTY0_9BACT</name>
<feature type="transmembrane region" description="Helical" evidence="6">
    <location>
        <begin position="103"/>
        <end position="124"/>
    </location>
</feature>
<comment type="subcellular location">
    <subcellularLocation>
        <location evidence="1">Membrane</location>
        <topology evidence="1">Multi-pass membrane protein</topology>
    </subcellularLocation>
</comment>
<feature type="transmembrane region" description="Helical" evidence="6">
    <location>
        <begin position="37"/>
        <end position="58"/>
    </location>
</feature>
<gene>
    <name evidence="7" type="ORF">ACFS7Z_09410</name>
</gene>
<keyword evidence="4 6" id="KW-1133">Transmembrane helix</keyword>
<dbReference type="PANTHER" id="PTHR30238:SF0">
    <property type="entry name" value="THYLAKOID MEMBRANE PROTEIN TERC, CHLOROPLASTIC"/>
    <property type="match status" value="1"/>
</dbReference>
<feature type="transmembrane region" description="Helical" evidence="6">
    <location>
        <begin position="194"/>
        <end position="218"/>
    </location>
</feature>
<comment type="caution">
    <text evidence="7">The sequence shown here is derived from an EMBL/GenBank/DDBJ whole genome shotgun (WGS) entry which is preliminary data.</text>
</comment>
<dbReference type="InterPro" id="IPR022369">
    <property type="entry name" value="Integral_membrane_TerC_rswitch"/>
</dbReference>
<feature type="transmembrane region" description="Helical" evidence="6">
    <location>
        <begin position="256"/>
        <end position="275"/>
    </location>
</feature>
<accession>A0ABW6BTY0</accession>
<feature type="transmembrane region" description="Helical" evidence="6">
    <location>
        <begin position="6"/>
        <end position="25"/>
    </location>
</feature>
<evidence type="ECO:0000256" key="1">
    <source>
        <dbReference type="ARBA" id="ARBA00004141"/>
    </source>
</evidence>
<dbReference type="Pfam" id="PF03741">
    <property type="entry name" value="TerC"/>
    <property type="match status" value="1"/>
</dbReference>
<feature type="transmembrane region" description="Helical" evidence="6">
    <location>
        <begin position="224"/>
        <end position="244"/>
    </location>
</feature>
<feature type="transmembrane region" description="Helical" evidence="6">
    <location>
        <begin position="130"/>
        <end position="148"/>
    </location>
</feature>
<dbReference type="RefSeq" id="WP_377483735.1">
    <property type="nucleotide sequence ID" value="NZ_JBHUOX010000005.1"/>
</dbReference>
<dbReference type="PANTHER" id="PTHR30238">
    <property type="entry name" value="MEMBRANE BOUND PREDICTED REDOX MODULATOR"/>
    <property type="match status" value="1"/>
</dbReference>
<organism evidence="7 8">
    <name type="scientific">Pontibacter toksunensis</name>
    <dbReference type="NCBI Taxonomy" id="1332631"/>
    <lineage>
        <taxon>Bacteria</taxon>
        <taxon>Pseudomonadati</taxon>
        <taxon>Bacteroidota</taxon>
        <taxon>Cytophagia</taxon>
        <taxon>Cytophagales</taxon>
        <taxon>Hymenobacteraceae</taxon>
        <taxon>Pontibacter</taxon>
    </lineage>
</organism>
<evidence type="ECO:0000313" key="7">
    <source>
        <dbReference type="EMBL" id="MFD3000576.1"/>
    </source>
</evidence>
<evidence type="ECO:0000256" key="3">
    <source>
        <dbReference type="ARBA" id="ARBA00022692"/>
    </source>
</evidence>
<evidence type="ECO:0000256" key="5">
    <source>
        <dbReference type="ARBA" id="ARBA00023136"/>
    </source>
</evidence>
<dbReference type="EMBL" id="JBHUOX010000005">
    <property type="protein sequence ID" value="MFD3000576.1"/>
    <property type="molecule type" value="Genomic_DNA"/>
</dbReference>
<reference evidence="8" key="1">
    <citation type="journal article" date="2019" name="Int. J. Syst. Evol. Microbiol.">
        <title>The Global Catalogue of Microorganisms (GCM) 10K type strain sequencing project: providing services to taxonomists for standard genome sequencing and annotation.</title>
        <authorList>
            <consortium name="The Broad Institute Genomics Platform"/>
            <consortium name="The Broad Institute Genome Sequencing Center for Infectious Disease"/>
            <person name="Wu L."/>
            <person name="Ma J."/>
        </authorList>
    </citation>
    <scope>NUCLEOTIDE SEQUENCE [LARGE SCALE GENOMIC DNA]</scope>
    <source>
        <strain evidence="8">KCTC 23984</strain>
    </source>
</reference>
<dbReference type="Proteomes" id="UP001597641">
    <property type="component" value="Unassembled WGS sequence"/>
</dbReference>
<feature type="transmembrane region" description="Helical" evidence="6">
    <location>
        <begin position="281"/>
        <end position="300"/>
    </location>
</feature>